<name>A0ABS5BNJ6_9BACT</name>
<dbReference type="InterPro" id="IPR018684">
    <property type="entry name" value="DUF2171"/>
</dbReference>
<comment type="caution">
    <text evidence="1">The sequence shown here is derived from an EMBL/GenBank/DDBJ whole genome shotgun (WGS) entry which is preliminary data.</text>
</comment>
<protein>
    <submittedName>
        <fullName evidence="1">DUF2171 domain-containing protein</fullName>
    </submittedName>
</protein>
<reference evidence="1 2" key="1">
    <citation type="submission" date="2021-04" db="EMBL/GenBank/DDBJ databases">
        <authorList>
            <person name="Ivanova A."/>
        </authorList>
    </citation>
    <scope>NUCLEOTIDE SEQUENCE [LARGE SCALE GENOMIC DNA]</scope>
    <source>
        <strain evidence="1 2">G18</strain>
    </source>
</reference>
<sequence>MSNLKDKAADAGQAVVDAAKNVGHKIAEGVSEATAYVKEKAGIGCDSKGPSEGVSGIKEHMEVYASCGKKVGVVDHLEGSSIKLTKSDSSDGQHHFIPTAWVGRVHENHVHLTKNSVETESGWKSDAASCASCSA</sequence>
<gene>
    <name evidence="1" type="ORF">J8F10_08370</name>
</gene>
<keyword evidence="2" id="KW-1185">Reference proteome</keyword>
<proteinExistence type="predicted"/>
<accession>A0ABS5BNJ6</accession>
<dbReference type="Proteomes" id="UP000676565">
    <property type="component" value="Unassembled WGS sequence"/>
</dbReference>
<organism evidence="1 2">
    <name type="scientific">Gemmata palustris</name>
    <dbReference type="NCBI Taxonomy" id="2822762"/>
    <lineage>
        <taxon>Bacteria</taxon>
        <taxon>Pseudomonadati</taxon>
        <taxon>Planctomycetota</taxon>
        <taxon>Planctomycetia</taxon>
        <taxon>Gemmatales</taxon>
        <taxon>Gemmataceae</taxon>
        <taxon>Gemmata</taxon>
    </lineage>
</organism>
<dbReference type="EMBL" id="JAGKQQ010000001">
    <property type="protein sequence ID" value="MBP3955293.1"/>
    <property type="molecule type" value="Genomic_DNA"/>
</dbReference>
<dbReference type="RefSeq" id="WP_210653381.1">
    <property type="nucleotide sequence ID" value="NZ_JAGKQQ010000001.1"/>
</dbReference>
<evidence type="ECO:0000313" key="1">
    <source>
        <dbReference type="EMBL" id="MBP3955293.1"/>
    </source>
</evidence>
<evidence type="ECO:0000313" key="2">
    <source>
        <dbReference type="Proteomes" id="UP000676565"/>
    </source>
</evidence>
<dbReference type="Pfam" id="PF09939">
    <property type="entry name" value="DUF2171"/>
    <property type="match status" value="1"/>
</dbReference>